<dbReference type="SUPFAM" id="SSF54768">
    <property type="entry name" value="dsRNA-binding domain-like"/>
    <property type="match status" value="1"/>
</dbReference>
<evidence type="ECO:0000259" key="8">
    <source>
        <dbReference type="PROSITE" id="PS50142"/>
    </source>
</evidence>
<dbReference type="InterPro" id="IPR000999">
    <property type="entry name" value="RNase_III_dom"/>
</dbReference>
<keyword evidence="3" id="KW-0378">Hydrolase</keyword>
<dbReference type="SUPFAM" id="SSF69065">
    <property type="entry name" value="RNase III domain-like"/>
    <property type="match status" value="1"/>
</dbReference>
<dbReference type="PANTHER" id="PTHR11207">
    <property type="entry name" value="RIBONUCLEASE III"/>
    <property type="match status" value="1"/>
</dbReference>
<dbReference type="GO" id="GO:0004525">
    <property type="term" value="F:ribonuclease III activity"/>
    <property type="evidence" value="ECO:0007669"/>
    <property type="project" value="InterPro"/>
</dbReference>
<evidence type="ECO:0000256" key="3">
    <source>
        <dbReference type="ARBA" id="ARBA00022801"/>
    </source>
</evidence>
<evidence type="ECO:0000256" key="2">
    <source>
        <dbReference type="ARBA" id="ARBA00022759"/>
    </source>
</evidence>
<reference evidence="9" key="1">
    <citation type="submission" date="2023-03" db="EMBL/GenBank/DDBJ databases">
        <title>Massive genome expansion in bonnet fungi (Mycena s.s.) driven by repeated elements and novel gene families across ecological guilds.</title>
        <authorList>
            <consortium name="Lawrence Berkeley National Laboratory"/>
            <person name="Harder C.B."/>
            <person name="Miyauchi S."/>
            <person name="Viragh M."/>
            <person name="Kuo A."/>
            <person name="Thoen E."/>
            <person name="Andreopoulos B."/>
            <person name="Lu D."/>
            <person name="Skrede I."/>
            <person name="Drula E."/>
            <person name="Henrissat B."/>
            <person name="Morin E."/>
            <person name="Kohler A."/>
            <person name="Barry K."/>
            <person name="LaButti K."/>
            <person name="Morin E."/>
            <person name="Salamov A."/>
            <person name="Lipzen A."/>
            <person name="Mereny Z."/>
            <person name="Hegedus B."/>
            <person name="Baldrian P."/>
            <person name="Stursova M."/>
            <person name="Weitz H."/>
            <person name="Taylor A."/>
            <person name="Grigoriev I.V."/>
            <person name="Nagy L.G."/>
            <person name="Martin F."/>
            <person name="Kauserud H."/>
        </authorList>
    </citation>
    <scope>NUCLEOTIDE SEQUENCE</scope>
    <source>
        <strain evidence="9">9144</strain>
    </source>
</reference>
<dbReference type="Gene3D" id="3.30.160.20">
    <property type="match status" value="1"/>
</dbReference>
<dbReference type="PROSITE" id="PS50142">
    <property type="entry name" value="RNASE_3_2"/>
    <property type="match status" value="1"/>
</dbReference>
<dbReference type="SMART" id="SM00358">
    <property type="entry name" value="DSRM"/>
    <property type="match status" value="1"/>
</dbReference>
<name>A0AAD6YG44_9AGAR</name>
<feature type="region of interest" description="Disordered" evidence="6">
    <location>
        <begin position="611"/>
        <end position="634"/>
    </location>
</feature>
<keyword evidence="1" id="KW-0540">Nuclease</keyword>
<keyword evidence="2" id="KW-0255">Endonuclease</keyword>
<feature type="domain" description="RNase III" evidence="8">
    <location>
        <begin position="478"/>
        <end position="552"/>
    </location>
</feature>
<evidence type="ECO:0000259" key="7">
    <source>
        <dbReference type="PROSITE" id="PS50137"/>
    </source>
</evidence>
<dbReference type="InterPro" id="IPR014720">
    <property type="entry name" value="dsRBD_dom"/>
</dbReference>
<dbReference type="Pfam" id="PF00636">
    <property type="entry name" value="Ribonuclease_3"/>
    <property type="match status" value="1"/>
</dbReference>
<gene>
    <name evidence="9" type="ORF">GGX14DRAFT_448918</name>
</gene>
<feature type="compositionally biased region" description="Low complexity" evidence="6">
    <location>
        <begin position="318"/>
        <end position="335"/>
    </location>
</feature>
<evidence type="ECO:0000313" key="9">
    <source>
        <dbReference type="EMBL" id="KAJ7211629.1"/>
    </source>
</evidence>
<dbReference type="AlphaFoldDB" id="A0AAD6YG44"/>
<dbReference type="EMBL" id="JARJCW010000025">
    <property type="protein sequence ID" value="KAJ7211629.1"/>
    <property type="molecule type" value="Genomic_DNA"/>
</dbReference>
<organism evidence="9 10">
    <name type="scientific">Mycena pura</name>
    <dbReference type="NCBI Taxonomy" id="153505"/>
    <lineage>
        <taxon>Eukaryota</taxon>
        <taxon>Fungi</taxon>
        <taxon>Dikarya</taxon>
        <taxon>Basidiomycota</taxon>
        <taxon>Agaricomycotina</taxon>
        <taxon>Agaricomycetes</taxon>
        <taxon>Agaricomycetidae</taxon>
        <taxon>Agaricales</taxon>
        <taxon>Marasmiineae</taxon>
        <taxon>Mycenaceae</taxon>
        <taxon>Mycena</taxon>
    </lineage>
</organism>
<dbReference type="CDD" id="cd00593">
    <property type="entry name" value="RIBOc"/>
    <property type="match status" value="1"/>
</dbReference>
<dbReference type="Proteomes" id="UP001219525">
    <property type="component" value="Unassembled WGS sequence"/>
</dbReference>
<sequence>MLPSSPLRTLMSDSRLYSRLLLPKGHGYPLFHPEPFDDLPVDSRRRGTEIGDVGVLTSDGSFDIIFNICRPAEDPLNRFGVPEGFEQIRLGAGDVAPREQFYRPGSDVSSTNVAKRRLDMAAGVDGNVQVSSLLAEVFSPLGVGAVVEVSTASSDAATGILLLPDGGSRADLRRLQRFRNYAIKHARHWYAFVNGELERMVDNGDLYLVTGVDKCTSWSVAALETHGSAHGFSLKLKALQAATANASYSWEWEVANSFTRSGPSRREGEESWTDNQTVFLRGFKVAVRASIFGKSSQALSIVKSKPGDILSSRSFGASLSGRSTRSSSSSSFGSISDERKCCKPYHPADAINAYLLESSPEAAASVIHDDEWASVLDENEDLPSDEELIERICEKYDIQSTSDGVYLQYDNSTELLGGEYELLPSPGPDTRTASIPELNATVEDQDPRPDPVPSAELPRLPALPDIPQDLRLRVFNPTDSTTLSKHEFERPVDDPAPDHENLVSLGDSVLKFIITDLILEMYPNLLARPSAELRSMLLCDETLAEIAEKYKLVDQISPPPSLAGQAEVLRAFVGAVNSSQSLSVVKKWLDALFAPYSTAAYQTLRQQYGVSPVEQKPSGPVSPSTPPASPTSGAENALARLNEYGQKNNCKHEWKCEEVKSGGSKQESSSSRAGTLKESGWYAEVLCEGEVLGQGEGSKKKAAYNEAARQALKRLGLA</sequence>
<comment type="caution">
    <text evidence="9">The sequence shown here is derived from an EMBL/GenBank/DDBJ whole genome shotgun (WGS) entry which is preliminary data.</text>
</comment>
<dbReference type="Gene3D" id="1.10.1520.10">
    <property type="entry name" value="Ribonuclease III domain"/>
    <property type="match status" value="1"/>
</dbReference>
<dbReference type="GO" id="GO:0010468">
    <property type="term" value="P:regulation of gene expression"/>
    <property type="evidence" value="ECO:0007669"/>
    <property type="project" value="TreeGrafter"/>
</dbReference>
<evidence type="ECO:0000256" key="5">
    <source>
        <dbReference type="PROSITE-ProRule" id="PRU00266"/>
    </source>
</evidence>
<dbReference type="PROSITE" id="PS50137">
    <property type="entry name" value="DS_RBD"/>
    <property type="match status" value="1"/>
</dbReference>
<feature type="region of interest" description="Disordered" evidence="6">
    <location>
        <begin position="439"/>
        <end position="461"/>
    </location>
</feature>
<dbReference type="SMART" id="SM00535">
    <property type="entry name" value="RIBOc"/>
    <property type="match status" value="1"/>
</dbReference>
<evidence type="ECO:0000313" key="10">
    <source>
        <dbReference type="Proteomes" id="UP001219525"/>
    </source>
</evidence>
<feature type="domain" description="DRBM" evidence="7">
    <location>
        <begin position="636"/>
        <end position="717"/>
    </location>
</feature>
<dbReference type="GO" id="GO:0003725">
    <property type="term" value="F:double-stranded RNA binding"/>
    <property type="evidence" value="ECO:0007669"/>
    <property type="project" value="TreeGrafter"/>
</dbReference>
<accession>A0AAD6YG44</accession>
<dbReference type="GO" id="GO:0006396">
    <property type="term" value="P:RNA processing"/>
    <property type="evidence" value="ECO:0007669"/>
    <property type="project" value="InterPro"/>
</dbReference>
<dbReference type="InterPro" id="IPR036389">
    <property type="entry name" value="RNase_III_sf"/>
</dbReference>
<feature type="region of interest" description="Disordered" evidence="6">
    <location>
        <begin position="316"/>
        <end position="337"/>
    </location>
</feature>
<keyword evidence="10" id="KW-1185">Reference proteome</keyword>
<evidence type="ECO:0000256" key="6">
    <source>
        <dbReference type="SAM" id="MobiDB-lite"/>
    </source>
</evidence>
<evidence type="ECO:0000256" key="4">
    <source>
        <dbReference type="ARBA" id="ARBA00022884"/>
    </source>
</evidence>
<keyword evidence="4 5" id="KW-0694">RNA-binding</keyword>
<dbReference type="PANTHER" id="PTHR11207:SF0">
    <property type="entry name" value="RIBONUCLEASE 3"/>
    <property type="match status" value="1"/>
</dbReference>
<evidence type="ECO:0000256" key="1">
    <source>
        <dbReference type="ARBA" id="ARBA00022722"/>
    </source>
</evidence>
<proteinExistence type="predicted"/>
<protein>
    <submittedName>
        <fullName evidence="9">Uncharacterized protein</fullName>
    </submittedName>
</protein>
<dbReference type="Pfam" id="PF00035">
    <property type="entry name" value="dsrm"/>
    <property type="match status" value="1"/>
</dbReference>